<keyword evidence="1" id="KW-0472">Membrane</keyword>
<evidence type="ECO:0000313" key="3">
    <source>
        <dbReference type="Proteomes" id="UP000298138"/>
    </source>
</evidence>
<sequence length="146" mass="15937">MARRRTRRRRSVDDPSNDSYLSLWGVRHRCRRRGDSVQVFTQILPPFSLVRPFSLPSSSSAAGDRGSAGTAMIVLLPFVVRGRAVHGNSSSGLSLLSLSLLALFVLFLAMMVAAAAAVMEVEVEARWRMTRGGEKYVCVAVSPEAV</sequence>
<dbReference type="Proteomes" id="UP000298138">
    <property type="component" value="Unassembled WGS sequence"/>
</dbReference>
<dbReference type="InParanoid" id="A0A4S2MXZ5"/>
<evidence type="ECO:0000313" key="2">
    <source>
        <dbReference type="EMBL" id="TGZ81599.1"/>
    </source>
</evidence>
<keyword evidence="3" id="KW-1185">Reference proteome</keyword>
<accession>A0A4S2MXZ5</accession>
<feature type="transmembrane region" description="Helical" evidence="1">
    <location>
        <begin position="96"/>
        <end position="119"/>
    </location>
</feature>
<dbReference type="AlphaFoldDB" id="A0A4S2MXZ5"/>
<evidence type="ECO:0000256" key="1">
    <source>
        <dbReference type="SAM" id="Phobius"/>
    </source>
</evidence>
<gene>
    <name evidence="2" type="ORF">EX30DRAFT_340477</name>
</gene>
<reference evidence="2 3" key="1">
    <citation type="submission" date="2019-04" db="EMBL/GenBank/DDBJ databases">
        <title>Comparative genomics and transcriptomics to analyze fruiting body development in filamentous ascomycetes.</title>
        <authorList>
            <consortium name="DOE Joint Genome Institute"/>
            <person name="Lutkenhaus R."/>
            <person name="Traeger S."/>
            <person name="Breuer J."/>
            <person name="Kuo A."/>
            <person name="Lipzen A."/>
            <person name="Pangilinan J."/>
            <person name="Dilworth D."/>
            <person name="Sandor L."/>
            <person name="Poggeler S."/>
            <person name="Barry K."/>
            <person name="Grigoriev I.V."/>
            <person name="Nowrousian M."/>
        </authorList>
    </citation>
    <scope>NUCLEOTIDE SEQUENCE [LARGE SCALE GENOMIC DNA]</scope>
    <source>
        <strain evidence="2 3">CBS 389.68</strain>
    </source>
</reference>
<protein>
    <submittedName>
        <fullName evidence="2">Uncharacterized protein</fullName>
    </submittedName>
</protein>
<name>A0A4S2MXZ5_9PEZI</name>
<keyword evidence="1" id="KW-1133">Transmembrane helix</keyword>
<organism evidence="2 3">
    <name type="scientific">Ascodesmis nigricans</name>
    <dbReference type="NCBI Taxonomy" id="341454"/>
    <lineage>
        <taxon>Eukaryota</taxon>
        <taxon>Fungi</taxon>
        <taxon>Dikarya</taxon>
        <taxon>Ascomycota</taxon>
        <taxon>Pezizomycotina</taxon>
        <taxon>Pezizomycetes</taxon>
        <taxon>Pezizales</taxon>
        <taxon>Ascodesmidaceae</taxon>
        <taxon>Ascodesmis</taxon>
    </lineage>
</organism>
<keyword evidence="1" id="KW-0812">Transmembrane</keyword>
<proteinExistence type="predicted"/>
<dbReference type="EMBL" id="ML220118">
    <property type="protein sequence ID" value="TGZ81599.1"/>
    <property type="molecule type" value="Genomic_DNA"/>
</dbReference>